<feature type="region of interest" description="Disordered" evidence="1">
    <location>
        <begin position="624"/>
        <end position="646"/>
    </location>
</feature>
<feature type="region of interest" description="Disordered" evidence="1">
    <location>
        <begin position="206"/>
        <end position="230"/>
    </location>
</feature>
<evidence type="ECO:0000313" key="3">
    <source>
        <dbReference type="Proteomes" id="UP000799437"/>
    </source>
</evidence>
<dbReference type="EMBL" id="ML996575">
    <property type="protein sequence ID" value="KAF2756665.1"/>
    <property type="molecule type" value="Genomic_DNA"/>
</dbReference>
<protein>
    <submittedName>
        <fullName evidence="2">Uncharacterized protein</fullName>
    </submittedName>
</protein>
<sequence>MSLPPTDMEEDEPKYRGSYPDREILVDCVQQVIQLLHEPASFHLTQIICNKKDNDELISWFARHIGKPCPAPELPPYRIGTQPACGHYPNYILGCHPESLMRQKIKTARVQYAKALEESQCHDVRITWTIPPGQDSLTLLDEKESLLAVRQAYNRRYSTIEWNPNSGEVGFNIVLTVDELDSLMKATVKWPITYRANCDWLKLPESSEPEVTEEPPKPAKAPTTREYPGPLPRVEDFLGPPMHQNLKTWRIFPSCSDRSREPHILPAVSDAPTGSHHRYMPGISNEPKGRLEKFIIHDTALSVKLIEMEEQEKKRTANVRTRIRLPPTGAPPNVAPHSLSSVTSVAHFQQLKQAAAAAHQLNSRGTPRPSRGPQGGRQVFGQDPRRQQGLRNAAPPLQRRITTQCVLPRRRQQYRLASQANITELDHTSVSSSDTIAVASGPQHLRDLDFSTARALVRSEAEFEEACTAILPDSPLEIITEEAIAQETLLAGSNQRGPCPPVSGSGAFKKSRLSSIPTATLAPIESKVCDADDEVDSADEVLQDLMDQCDMQAGDSESSAESAMSVFWSPQKKPLAISTSSISSSPSQSRTAHALKRITGGLSPASSLRSCASTALQIMNVARNGRSSTSSCSDEDSPPLSLIDGGKDFLRPSDSYTRLKELMNPSPRKEKVARSLPTTLRRCTTSATRGSENHTYKSLPAEPRLSLATGITVFPVIVSANADTRMQSAAEHSEIRPVVCDFMDGGEINEFTEDARTNRKNSYAPEDSEEYHAPAVRDFAQHPHPLLKRRRSIDTIRRHRNGQVIARDFYWCPTLGDSLRRFFRSRMLELGHGRFKRYASCPR</sequence>
<dbReference type="AlphaFoldDB" id="A0A6A6W281"/>
<reference evidence="2" key="1">
    <citation type="journal article" date="2020" name="Stud. Mycol.">
        <title>101 Dothideomycetes genomes: a test case for predicting lifestyles and emergence of pathogens.</title>
        <authorList>
            <person name="Haridas S."/>
            <person name="Albert R."/>
            <person name="Binder M."/>
            <person name="Bloem J."/>
            <person name="Labutti K."/>
            <person name="Salamov A."/>
            <person name="Andreopoulos B."/>
            <person name="Baker S."/>
            <person name="Barry K."/>
            <person name="Bills G."/>
            <person name="Bluhm B."/>
            <person name="Cannon C."/>
            <person name="Castanera R."/>
            <person name="Culley D."/>
            <person name="Daum C."/>
            <person name="Ezra D."/>
            <person name="Gonzalez J."/>
            <person name="Henrissat B."/>
            <person name="Kuo A."/>
            <person name="Liang C."/>
            <person name="Lipzen A."/>
            <person name="Lutzoni F."/>
            <person name="Magnuson J."/>
            <person name="Mondo S."/>
            <person name="Nolan M."/>
            <person name="Ohm R."/>
            <person name="Pangilinan J."/>
            <person name="Park H.-J."/>
            <person name="Ramirez L."/>
            <person name="Alfaro M."/>
            <person name="Sun H."/>
            <person name="Tritt A."/>
            <person name="Yoshinaga Y."/>
            <person name="Zwiers L.-H."/>
            <person name="Turgeon B."/>
            <person name="Goodwin S."/>
            <person name="Spatafora J."/>
            <person name="Crous P."/>
            <person name="Grigoriev I."/>
        </authorList>
    </citation>
    <scope>NUCLEOTIDE SEQUENCE</scope>
    <source>
        <strain evidence="2">CBS 121739</strain>
    </source>
</reference>
<name>A0A6A6W281_9PEZI</name>
<keyword evidence="3" id="KW-1185">Reference proteome</keyword>
<dbReference type="Proteomes" id="UP000799437">
    <property type="component" value="Unassembled WGS sequence"/>
</dbReference>
<dbReference type="RefSeq" id="XP_033599116.1">
    <property type="nucleotide sequence ID" value="XM_033749925.1"/>
</dbReference>
<gene>
    <name evidence="2" type="ORF">EJ05DRAFT_72071</name>
</gene>
<feature type="region of interest" description="Disordered" evidence="1">
    <location>
        <begin position="314"/>
        <end position="338"/>
    </location>
</feature>
<dbReference type="GeneID" id="54490979"/>
<feature type="region of interest" description="Disordered" evidence="1">
    <location>
        <begin position="353"/>
        <end position="398"/>
    </location>
</feature>
<accession>A0A6A6W281</accession>
<organism evidence="2 3">
    <name type="scientific">Pseudovirgaria hyperparasitica</name>
    <dbReference type="NCBI Taxonomy" id="470096"/>
    <lineage>
        <taxon>Eukaryota</taxon>
        <taxon>Fungi</taxon>
        <taxon>Dikarya</taxon>
        <taxon>Ascomycota</taxon>
        <taxon>Pezizomycotina</taxon>
        <taxon>Dothideomycetes</taxon>
        <taxon>Dothideomycetes incertae sedis</taxon>
        <taxon>Acrospermales</taxon>
        <taxon>Acrospermaceae</taxon>
        <taxon>Pseudovirgaria</taxon>
    </lineage>
</organism>
<evidence type="ECO:0000313" key="2">
    <source>
        <dbReference type="EMBL" id="KAF2756665.1"/>
    </source>
</evidence>
<proteinExistence type="predicted"/>
<evidence type="ECO:0000256" key="1">
    <source>
        <dbReference type="SAM" id="MobiDB-lite"/>
    </source>
</evidence>